<name>A0ABQ6G1I8_9CHLR</name>
<evidence type="ECO:0000313" key="1">
    <source>
        <dbReference type="EMBL" id="GLV59927.1"/>
    </source>
</evidence>
<dbReference type="Proteomes" id="UP001344906">
    <property type="component" value="Unassembled WGS sequence"/>
</dbReference>
<proteinExistence type="predicted"/>
<keyword evidence="2" id="KW-1185">Reference proteome</keyword>
<reference evidence="1 2" key="1">
    <citation type="submission" date="2023-02" db="EMBL/GenBank/DDBJ databases">
        <title>Dictyobacter halimunensis sp. nov., a new member of the class Ktedonobacteria from forest soil in a geothermal area.</title>
        <authorList>
            <person name="Rachmania M.K."/>
            <person name="Ningsih F."/>
            <person name="Sakai Y."/>
            <person name="Yabe S."/>
            <person name="Yokota A."/>
            <person name="Sjamsuridzal W."/>
        </authorList>
    </citation>
    <scope>NUCLEOTIDE SEQUENCE [LARGE SCALE GENOMIC DNA]</scope>
    <source>
        <strain evidence="1 2">S3.2.2.5</strain>
    </source>
</reference>
<organism evidence="1 2">
    <name type="scientific">Dictyobacter halimunensis</name>
    <dbReference type="NCBI Taxonomy" id="3026934"/>
    <lineage>
        <taxon>Bacteria</taxon>
        <taxon>Bacillati</taxon>
        <taxon>Chloroflexota</taxon>
        <taxon>Ktedonobacteria</taxon>
        <taxon>Ktedonobacterales</taxon>
        <taxon>Dictyobacteraceae</taxon>
        <taxon>Dictyobacter</taxon>
    </lineage>
</organism>
<evidence type="ECO:0000313" key="2">
    <source>
        <dbReference type="Proteomes" id="UP001344906"/>
    </source>
</evidence>
<dbReference type="RefSeq" id="WP_338256817.1">
    <property type="nucleotide sequence ID" value="NZ_BSRI01000002.1"/>
</dbReference>
<accession>A0ABQ6G1I8</accession>
<gene>
    <name evidence="1" type="ORF">KDH_67510</name>
</gene>
<protein>
    <submittedName>
        <fullName evidence="1">Uncharacterized protein</fullName>
    </submittedName>
</protein>
<dbReference type="EMBL" id="BSRI01000002">
    <property type="protein sequence ID" value="GLV59927.1"/>
    <property type="molecule type" value="Genomic_DNA"/>
</dbReference>
<sequence length="65" mass="7130">MHVQISVKGHLALRWQEWFGGLQIAHLEDGTSLLSGTLPDQAALYGVLWQLCDQGIALLAFTSSH</sequence>
<comment type="caution">
    <text evidence="1">The sequence shown here is derived from an EMBL/GenBank/DDBJ whole genome shotgun (WGS) entry which is preliminary data.</text>
</comment>